<name>A0A5J4TPY2_9EUKA</name>
<dbReference type="OrthoDB" id="27214at2759"/>
<reference evidence="1 2" key="1">
    <citation type="submission" date="2019-03" db="EMBL/GenBank/DDBJ databases">
        <title>Single cell metagenomics reveals metabolic interactions within the superorganism composed of flagellate Streblomastix strix and complex community of Bacteroidetes bacteria on its surface.</title>
        <authorList>
            <person name="Treitli S.C."/>
            <person name="Kolisko M."/>
            <person name="Husnik F."/>
            <person name="Keeling P."/>
            <person name="Hampl V."/>
        </authorList>
    </citation>
    <scope>NUCLEOTIDE SEQUENCE [LARGE SCALE GENOMIC DNA]</scope>
    <source>
        <strain evidence="1">ST1C</strain>
    </source>
</reference>
<dbReference type="Proteomes" id="UP000324800">
    <property type="component" value="Unassembled WGS sequence"/>
</dbReference>
<evidence type="ECO:0000313" key="1">
    <source>
        <dbReference type="EMBL" id="KAA6360504.1"/>
    </source>
</evidence>
<accession>A0A5J4TPY2</accession>
<proteinExistence type="predicted"/>
<protein>
    <submittedName>
        <fullName evidence="1">Uncharacterized protein</fullName>
    </submittedName>
</protein>
<evidence type="ECO:0000313" key="2">
    <source>
        <dbReference type="Proteomes" id="UP000324800"/>
    </source>
</evidence>
<gene>
    <name evidence="1" type="ORF">EZS28_043970</name>
</gene>
<dbReference type="AlphaFoldDB" id="A0A5J4TPY2"/>
<sequence length="206" mass="23056">IVTIGNFGGVQDNDRYNAGTAGGSSIQNSGTVDEIYSAFISDPSFGSTVGITVEEFPGQFYMDGTFLSYVDTEFHGITEDSKDKLSEFNIFDADFHINYVENYRDQNDWELQDYADLYARVINEVDQALNGVESSTQLKMKKSFDQLGCFFGEVEINGWLSQTEYVKLLRIETQMEHEVLDNLLGQQKDASSQTADLDIVVNGNNV</sequence>
<feature type="non-terminal residue" evidence="1">
    <location>
        <position position="1"/>
    </location>
</feature>
<comment type="caution">
    <text evidence="1">The sequence shown here is derived from an EMBL/GenBank/DDBJ whole genome shotgun (WGS) entry which is preliminary data.</text>
</comment>
<organism evidence="1 2">
    <name type="scientific">Streblomastix strix</name>
    <dbReference type="NCBI Taxonomy" id="222440"/>
    <lineage>
        <taxon>Eukaryota</taxon>
        <taxon>Metamonada</taxon>
        <taxon>Preaxostyla</taxon>
        <taxon>Oxymonadida</taxon>
        <taxon>Streblomastigidae</taxon>
        <taxon>Streblomastix</taxon>
    </lineage>
</organism>
<dbReference type="EMBL" id="SNRW01026852">
    <property type="protein sequence ID" value="KAA6360504.1"/>
    <property type="molecule type" value="Genomic_DNA"/>
</dbReference>